<protein>
    <recommendedName>
        <fullName evidence="4">Integral membrane protein</fullName>
    </recommendedName>
</protein>
<evidence type="ECO:0000313" key="3">
    <source>
        <dbReference type="Proteomes" id="UP000006977"/>
    </source>
</evidence>
<keyword evidence="1" id="KW-0812">Transmembrane</keyword>
<dbReference type="InterPro" id="IPR019649">
    <property type="entry name" value="DUF2512"/>
</dbReference>
<keyword evidence="1" id="KW-0472">Membrane</keyword>
<dbReference type="EMBL" id="AHEA01000022">
    <property type="protein sequence ID" value="EJQ79033.1"/>
    <property type="molecule type" value="Genomic_DNA"/>
</dbReference>
<comment type="caution">
    <text evidence="2">The sequence shown here is derived from an EMBL/GenBank/DDBJ whole genome shotgun (WGS) entry which is preliminary data.</text>
</comment>
<dbReference type="Proteomes" id="UP000006977">
    <property type="component" value="Unassembled WGS sequence"/>
</dbReference>
<dbReference type="Pfam" id="PF10710">
    <property type="entry name" value="DUF2512"/>
    <property type="match status" value="1"/>
</dbReference>
<feature type="transmembrane region" description="Helical" evidence="1">
    <location>
        <begin position="31"/>
        <end position="49"/>
    </location>
</feature>
<evidence type="ECO:0000313" key="2">
    <source>
        <dbReference type="EMBL" id="EJQ79033.1"/>
    </source>
</evidence>
<name>J8ABL0_BACCE</name>
<sequence length="146" mass="16780">MLNDFTVIVIKFISCLIAFSIGLALFFPATFVQIISFSLFVTIVSYMFVDKIILNRIGDSAAIMTNFLLTYLSVWIFGNILLDNYMQIAWGSILSAIVFTLSEVIVHRFSHSRTRHNNDNIRINRRLAYGTEFAEEQNVLDKDKKK</sequence>
<reference evidence="2 3" key="1">
    <citation type="submission" date="2012-04" db="EMBL/GenBank/DDBJ databases">
        <title>The Genome Sequence of Bacillus cereus HuA4-10.</title>
        <authorList>
            <consortium name="The Broad Institute Genome Sequencing Platform"/>
            <consortium name="The Broad Institute Genome Sequencing Center for Infectious Disease"/>
            <person name="Feldgarden M."/>
            <person name="Van der Auwera G.A."/>
            <person name="Mahillon J."/>
            <person name="Duprez V."/>
            <person name="Timmery S."/>
            <person name="Mattelet C."/>
            <person name="Dierick K."/>
            <person name="Sun M."/>
            <person name="Yu Z."/>
            <person name="Zhu L."/>
            <person name="Hu X."/>
            <person name="Shank E.B."/>
            <person name="Swiecicka I."/>
            <person name="Hansen B.M."/>
            <person name="Andrup L."/>
            <person name="Young S.K."/>
            <person name="Zeng Q."/>
            <person name="Gargeya S."/>
            <person name="Fitzgerald M."/>
            <person name="Haas B."/>
            <person name="Abouelleil A."/>
            <person name="Alvarado L."/>
            <person name="Arachchi H.M."/>
            <person name="Berlin A."/>
            <person name="Chapman S.B."/>
            <person name="Goldberg J."/>
            <person name="Griggs A."/>
            <person name="Gujja S."/>
            <person name="Hansen M."/>
            <person name="Howarth C."/>
            <person name="Imamovic A."/>
            <person name="Larimer J."/>
            <person name="McCowen C."/>
            <person name="Montmayeur A."/>
            <person name="Murphy C."/>
            <person name="Neiman D."/>
            <person name="Pearson M."/>
            <person name="Priest M."/>
            <person name="Roberts A."/>
            <person name="Saif S."/>
            <person name="Shea T."/>
            <person name="Sisk P."/>
            <person name="Sykes S."/>
            <person name="Wortman J."/>
            <person name="Nusbaum C."/>
            <person name="Birren B."/>
        </authorList>
    </citation>
    <scope>NUCLEOTIDE SEQUENCE [LARGE SCALE GENOMIC DNA]</scope>
    <source>
        <strain evidence="2 3">HuA4-10</strain>
    </source>
</reference>
<evidence type="ECO:0008006" key="4">
    <source>
        <dbReference type="Google" id="ProtNLM"/>
    </source>
</evidence>
<feature type="transmembrane region" description="Helical" evidence="1">
    <location>
        <begin position="61"/>
        <end position="82"/>
    </location>
</feature>
<accession>J8ABL0</accession>
<dbReference type="PATRIC" id="fig|1053206.3.peg.2613"/>
<proteinExistence type="predicted"/>
<dbReference type="AlphaFoldDB" id="J8ABL0"/>
<dbReference type="HOGENOM" id="CLU_128610_1_0_9"/>
<evidence type="ECO:0000256" key="1">
    <source>
        <dbReference type="SAM" id="Phobius"/>
    </source>
</evidence>
<gene>
    <name evidence="2" type="ORF">IGC_02562</name>
</gene>
<feature type="transmembrane region" description="Helical" evidence="1">
    <location>
        <begin position="88"/>
        <end position="106"/>
    </location>
</feature>
<feature type="transmembrane region" description="Helical" evidence="1">
    <location>
        <begin position="7"/>
        <end position="25"/>
    </location>
</feature>
<keyword evidence="1" id="KW-1133">Transmembrane helix</keyword>
<organism evidence="2 3">
    <name type="scientific">Bacillus cereus HuA4-10</name>
    <dbReference type="NCBI Taxonomy" id="1053206"/>
    <lineage>
        <taxon>Bacteria</taxon>
        <taxon>Bacillati</taxon>
        <taxon>Bacillota</taxon>
        <taxon>Bacilli</taxon>
        <taxon>Bacillales</taxon>
        <taxon>Bacillaceae</taxon>
        <taxon>Bacillus</taxon>
        <taxon>Bacillus cereus group</taxon>
    </lineage>
</organism>